<feature type="transmembrane region" description="Helical" evidence="1">
    <location>
        <begin position="165"/>
        <end position="192"/>
    </location>
</feature>
<feature type="transmembrane region" description="Helical" evidence="1">
    <location>
        <begin position="111"/>
        <end position="130"/>
    </location>
</feature>
<feature type="transmembrane region" description="Helical" evidence="1">
    <location>
        <begin position="325"/>
        <end position="345"/>
    </location>
</feature>
<evidence type="ECO:0000313" key="2">
    <source>
        <dbReference type="EMBL" id="KKR51410.1"/>
    </source>
</evidence>
<comment type="caution">
    <text evidence="2">The sequence shown here is derived from an EMBL/GenBank/DDBJ whole genome shotgun (WGS) entry which is preliminary data.</text>
</comment>
<reference evidence="2 3" key="1">
    <citation type="journal article" date="2015" name="Nature">
        <title>rRNA introns, odd ribosomes, and small enigmatic genomes across a large radiation of phyla.</title>
        <authorList>
            <person name="Brown C.T."/>
            <person name="Hug L.A."/>
            <person name="Thomas B.C."/>
            <person name="Sharon I."/>
            <person name="Castelle C.J."/>
            <person name="Singh A."/>
            <person name="Wilkins M.J."/>
            <person name="Williams K.H."/>
            <person name="Banfield J.F."/>
        </authorList>
    </citation>
    <scope>NUCLEOTIDE SEQUENCE [LARGE SCALE GENOMIC DNA]</scope>
</reference>
<sequence>MYLIRKKIKFPLKRLFLGSLVILTFVVSARIYSLYFNKLDFGDEYDNFVASWLMAKGLVPYRDFFSHHFPLLFFIGAPLEFLNHSKFLYRLLMFIFTFGSFILFFRLLDGVYKYTILPFILLASFGISLYGGQQFADGPIWAFILTAAFFLVLKHDGYPFSKNGAVLFTILFILLFLTSPIHLVALPILLLFHLWLQFRKKRTVKFKLNVENAKLSVIVTLIMFVLFSTYLVSSKSLNGFLENAFSFNSNVYFSHTSKLVTGIKPLDVYLNAIHEIYIHYFLLVKNEGLALVIFLKSAKFLILPFNLHTGYVAYAKIIFEDLYNNFFSIEMIITLFYLCGVVRFYLNKRLDYVIFLLMFLLPLRLRIDTNTHLAPFYFFSYWLAALSLTFSIGEIIKKKHLPMNILFCLAWILLTCLFITKHWYNFSQTAFNSFPKVNAQTLQLLKMSGASEKILVFRDFSASYYYESGKEPYGYFTNFFSWYSESERLRNTFIGDLESYDGSYLIVSKREWNNFNDKHTKSWRDDYFQIIDSRFKINSSNKEDYILSKK</sequence>
<dbReference type="EMBL" id="LBYI01000001">
    <property type="protein sequence ID" value="KKR51410.1"/>
    <property type="molecule type" value="Genomic_DNA"/>
</dbReference>
<dbReference type="Proteomes" id="UP000034531">
    <property type="component" value="Unassembled WGS sequence"/>
</dbReference>
<feature type="transmembrane region" description="Helical" evidence="1">
    <location>
        <begin position="213"/>
        <end position="232"/>
    </location>
</feature>
<feature type="transmembrane region" description="Helical" evidence="1">
    <location>
        <begin position="405"/>
        <end position="424"/>
    </location>
</feature>
<feature type="transmembrane region" description="Helical" evidence="1">
    <location>
        <begin position="373"/>
        <end position="393"/>
    </location>
</feature>
<protein>
    <recommendedName>
        <fullName evidence="4">Glycosyltransferase RgtA/B/C/D-like domain-containing protein</fullName>
    </recommendedName>
</protein>
<evidence type="ECO:0000256" key="1">
    <source>
        <dbReference type="SAM" id="Phobius"/>
    </source>
</evidence>
<feature type="transmembrane region" description="Helical" evidence="1">
    <location>
        <begin position="300"/>
        <end position="319"/>
    </location>
</feature>
<gene>
    <name evidence="2" type="ORF">UT84_C0001G0095</name>
</gene>
<dbReference type="AlphaFoldDB" id="A0A0G0TWE2"/>
<keyword evidence="1" id="KW-0812">Transmembrane</keyword>
<organism evidence="2 3">
    <name type="scientific">Candidatus Curtissbacteria bacterium GW2011_GWA1_40_16</name>
    <dbReference type="NCBI Taxonomy" id="1618405"/>
    <lineage>
        <taxon>Bacteria</taxon>
        <taxon>Candidatus Curtissiibacteriota</taxon>
    </lineage>
</organism>
<accession>A0A0G0TWE2</accession>
<feature type="transmembrane region" description="Helical" evidence="1">
    <location>
        <begin position="135"/>
        <end position="153"/>
    </location>
</feature>
<keyword evidence="1" id="KW-1133">Transmembrane helix</keyword>
<evidence type="ECO:0000313" key="3">
    <source>
        <dbReference type="Proteomes" id="UP000034531"/>
    </source>
</evidence>
<evidence type="ECO:0008006" key="4">
    <source>
        <dbReference type="Google" id="ProtNLM"/>
    </source>
</evidence>
<feature type="transmembrane region" description="Helical" evidence="1">
    <location>
        <begin position="87"/>
        <end position="105"/>
    </location>
</feature>
<proteinExistence type="predicted"/>
<keyword evidence="1" id="KW-0472">Membrane</keyword>
<name>A0A0G0TWE2_9BACT</name>
<feature type="transmembrane region" description="Helical" evidence="1">
    <location>
        <begin position="350"/>
        <end position="367"/>
    </location>
</feature>
<feature type="transmembrane region" description="Helical" evidence="1">
    <location>
        <begin position="64"/>
        <end position="82"/>
    </location>
</feature>